<reference evidence="2" key="1">
    <citation type="journal article" date="2019" name="Int. J. Syst. Evol. Microbiol.">
        <title>The Global Catalogue of Microorganisms (GCM) 10K type strain sequencing project: providing services to taxonomists for standard genome sequencing and annotation.</title>
        <authorList>
            <consortium name="The Broad Institute Genomics Platform"/>
            <consortium name="The Broad Institute Genome Sequencing Center for Infectious Disease"/>
            <person name="Wu L."/>
            <person name="Ma J."/>
        </authorList>
    </citation>
    <scope>NUCLEOTIDE SEQUENCE [LARGE SCALE GENOMIC DNA]</scope>
    <source>
        <strain evidence="2">CGMCC 4.7181</strain>
    </source>
</reference>
<evidence type="ECO:0000313" key="2">
    <source>
        <dbReference type="Proteomes" id="UP000638043"/>
    </source>
</evidence>
<dbReference type="EMBL" id="BMMQ01000006">
    <property type="protein sequence ID" value="GGO64951.1"/>
    <property type="molecule type" value="Genomic_DNA"/>
</dbReference>
<accession>A0ABQ2N384</accession>
<name>A0ABQ2N384_9MICO</name>
<protein>
    <submittedName>
        <fullName evidence="1">Uncharacterized protein</fullName>
    </submittedName>
</protein>
<comment type="caution">
    <text evidence="1">The sequence shown here is derived from an EMBL/GenBank/DDBJ whole genome shotgun (WGS) entry which is preliminary data.</text>
</comment>
<keyword evidence="2" id="KW-1185">Reference proteome</keyword>
<proteinExistence type="predicted"/>
<sequence length="86" mass="8621">MHGAFGARHGSGDPVTSCTLSFGRTGAALVSREHGAVGHAVHEYGVLSGDGYFDCADCSGCAVFYPEVQGGGSAGSLESSIEGSHM</sequence>
<dbReference type="Proteomes" id="UP000638043">
    <property type="component" value="Unassembled WGS sequence"/>
</dbReference>
<evidence type="ECO:0000313" key="1">
    <source>
        <dbReference type="EMBL" id="GGO64951.1"/>
    </source>
</evidence>
<gene>
    <name evidence="1" type="ORF">GCM10010910_21010</name>
</gene>
<organism evidence="1 2">
    <name type="scientific">Microbacterium nanhaiense</name>
    <dbReference type="NCBI Taxonomy" id="1301026"/>
    <lineage>
        <taxon>Bacteria</taxon>
        <taxon>Bacillati</taxon>
        <taxon>Actinomycetota</taxon>
        <taxon>Actinomycetes</taxon>
        <taxon>Micrococcales</taxon>
        <taxon>Microbacteriaceae</taxon>
        <taxon>Microbacterium</taxon>
    </lineage>
</organism>